<dbReference type="InterPro" id="IPR043144">
    <property type="entry name" value="Mal/L-sulf/L-lact_DH-like_ah"/>
</dbReference>
<proteinExistence type="predicted"/>
<comment type="caution">
    <text evidence="2">The sequence shown here is derived from an EMBL/GenBank/DDBJ whole genome shotgun (WGS) entry which is preliminary data.</text>
</comment>
<dbReference type="EMBL" id="JAHESD010000015">
    <property type="protein sequence ID" value="MBT1703432.1"/>
    <property type="molecule type" value="Genomic_DNA"/>
</dbReference>
<protein>
    <submittedName>
        <fullName evidence="2">3-dehydro-L-gulonate 2-dehydrogenase</fullName>
        <ecNumber evidence="2">1.1.1.130</ecNumber>
    </submittedName>
</protein>
<dbReference type="Gene3D" id="1.10.1530.10">
    <property type="match status" value="1"/>
</dbReference>
<dbReference type="Pfam" id="PF02615">
    <property type="entry name" value="Ldh_2"/>
    <property type="match status" value="1"/>
</dbReference>
<evidence type="ECO:0000313" key="3">
    <source>
        <dbReference type="Proteomes" id="UP000772618"/>
    </source>
</evidence>
<accession>A0ABS5VRL2</accession>
<reference evidence="2 3" key="1">
    <citation type="submission" date="2021-05" db="EMBL/GenBank/DDBJ databases">
        <title>A Polyphasic approach of four new species of the genus Ohtaekwangia: Ohtaekwangia histidinii sp. nov., Ohtaekwangia cretensis sp. nov., Ohtaekwangia indiensis sp. nov., Ohtaekwangia reichenbachii sp. nov. from diverse environment.</title>
        <authorList>
            <person name="Octaviana S."/>
        </authorList>
    </citation>
    <scope>NUCLEOTIDE SEQUENCE [LARGE SCALE GENOMIC DNA]</scope>
    <source>
        <strain evidence="2 3">PWU20</strain>
    </source>
</reference>
<organism evidence="2 3">
    <name type="scientific">Chryseosolibacter indicus</name>
    <dbReference type="NCBI Taxonomy" id="2782351"/>
    <lineage>
        <taxon>Bacteria</taxon>
        <taxon>Pseudomonadati</taxon>
        <taxon>Bacteroidota</taxon>
        <taxon>Cytophagia</taxon>
        <taxon>Cytophagales</taxon>
        <taxon>Chryseotaleaceae</taxon>
        <taxon>Chryseosolibacter</taxon>
    </lineage>
</organism>
<dbReference type="PANTHER" id="PTHR11091:SF3">
    <property type="entry name" value="2,3-DIKETO-L-GULONATE REDUCTASE"/>
    <property type="match status" value="1"/>
</dbReference>
<dbReference type="InterPro" id="IPR036111">
    <property type="entry name" value="Mal/L-sulfo/L-lacto_DH-like_sf"/>
</dbReference>
<dbReference type="GO" id="GO:0047559">
    <property type="term" value="F:3-dehydro-L-gulonate 2-dehydrogenase activity"/>
    <property type="evidence" value="ECO:0007669"/>
    <property type="project" value="UniProtKB-EC"/>
</dbReference>
<dbReference type="InterPro" id="IPR043143">
    <property type="entry name" value="Mal/L-sulf/L-lact_DH-like_NADP"/>
</dbReference>
<keyword evidence="1 2" id="KW-0560">Oxidoreductase</keyword>
<dbReference type="Gene3D" id="3.30.1370.60">
    <property type="entry name" value="Hypothetical oxidoreductase yiak, domain 2"/>
    <property type="match status" value="1"/>
</dbReference>
<evidence type="ECO:0000313" key="2">
    <source>
        <dbReference type="EMBL" id="MBT1703432.1"/>
    </source>
</evidence>
<dbReference type="EC" id="1.1.1.130" evidence="2"/>
<dbReference type="SUPFAM" id="SSF89733">
    <property type="entry name" value="L-sulfolactate dehydrogenase-like"/>
    <property type="match status" value="1"/>
</dbReference>
<dbReference type="RefSeq" id="WP_254153395.1">
    <property type="nucleotide sequence ID" value="NZ_JAHESD010000015.1"/>
</dbReference>
<dbReference type="Proteomes" id="UP000772618">
    <property type="component" value="Unassembled WGS sequence"/>
</dbReference>
<evidence type="ECO:0000256" key="1">
    <source>
        <dbReference type="ARBA" id="ARBA00023002"/>
    </source>
</evidence>
<dbReference type="PANTHER" id="PTHR11091">
    <property type="entry name" value="OXIDOREDUCTASE-RELATED"/>
    <property type="match status" value="1"/>
</dbReference>
<keyword evidence="3" id="KW-1185">Reference proteome</keyword>
<dbReference type="NCBIfam" id="NF009750">
    <property type="entry name" value="PRK13260.1"/>
    <property type="match status" value="1"/>
</dbReference>
<gene>
    <name evidence="2" type="primary">yiaK</name>
    <name evidence="2" type="ORF">KK060_09090</name>
</gene>
<name>A0ABS5VRL2_9BACT</name>
<dbReference type="InterPro" id="IPR003767">
    <property type="entry name" value="Malate/L-lactate_DH-like"/>
</dbReference>
<sequence length="339" mass="37313">MNEKPNYLKISARDMEAEFLRILIKHGFTSDNAKTCARIFTENSIDGVYTHGVNRFPRFVKYVAEGHVRQNAEPVLKHAAGAVEQWDGQLGAGPLNALKCTQRAMELASASGIGCVALANTNHWMRGGTYGREAAKNGFVFIGWTNTIANMPAWGAIDSKLGNNPLVIGMPYKDEPVVLDMAMSQYSYGALELYEMKKEKLPVPGGYDSSGNLTQDAITIRESKRILPIGYWKGAGLSLLLDILAAVLSGGLSTAEISRSKDEISLSQVFIAIDLSKLQNFKSIEVTLQQIIDDYHQSVPARENGKIVFPGERVVLTRNENLKNGIPVLEEVWNRIQAL</sequence>